<dbReference type="STRING" id="1727163.AO498_08665"/>
<reference evidence="2 3" key="2">
    <citation type="journal article" date="2016" name="Genome Announc.">
        <title>Complete Genome Sequence of Algoriphagus sp. Strain M8-2, Isolated from a Brackish Lake.</title>
        <authorList>
            <person name="Muraguchi Y."/>
            <person name="Kushimoto K."/>
            <person name="Ohtsubo Y."/>
            <person name="Suzuki T."/>
            <person name="Dohra H."/>
            <person name="Kimbara K."/>
            <person name="Shintani M."/>
        </authorList>
    </citation>
    <scope>NUCLEOTIDE SEQUENCE [LARGE SCALE GENOMIC DNA]</scope>
    <source>
        <strain evidence="2 3">M8-2</strain>
    </source>
</reference>
<dbReference type="RefSeq" id="WP_148660207.1">
    <property type="nucleotide sequence ID" value="NZ_CP012836.1"/>
</dbReference>
<evidence type="ECO:0008006" key="4">
    <source>
        <dbReference type="Google" id="ProtNLM"/>
    </source>
</evidence>
<dbReference type="KEGG" id="alm:AO498_08665"/>
<dbReference type="PATRIC" id="fig|1727163.4.peg.1809"/>
<dbReference type="OrthoDB" id="819832at2"/>
<feature type="signal peptide" evidence="1">
    <location>
        <begin position="1"/>
        <end position="22"/>
    </location>
</feature>
<evidence type="ECO:0000313" key="3">
    <source>
        <dbReference type="Proteomes" id="UP000073816"/>
    </source>
</evidence>
<dbReference type="AlphaFoldDB" id="A0A142EMY2"/>
<dbReference type="EMBL" id="CP012836">
    <property type="protein sequence ID" value="AMQ56487.1"/>
    <property type="molecule type" value="Genomic_DNA"/>
</dbReference>
<accession>A0A142EMY2</accession>
<reference evidence="3" key="1">
    <citation type="submission" date="2015-09" db="EMBL/GenBank/DDBJ databases">
        <title>Complete sequence of Algoriphagus sp. M8-2.</title>
        <authorList>
            <person name="Shintani M."/>
        </authorList>
    </citation>
    <scope>NUCLEOTIDE SEQUENCE [LARGE SCALE GENOMIC DNA]</scope>
    <source>
        <strain evidence="3">M8-2</strain>
    </source>
</reference>
<evidence type="ECO:0000313" key="2">
    <source>
        <dbReference type="EMBL" id="AMQ56487.1"/>
    </source>
</evidence>
<protein>
    <recommendedName>
        <fullName evidence="4">DUF4221 domain-containing protein</fullName>
    </recommendedName>
</protein>
<sequence>MPLSEMKSNLLFLLFVLSTLLSCTTTQSEKAEGDFSYQLVKVDSFAIENQTQLVIVDFSPVENIFLGYSIISDEILEINPQGTILKRVHKKGEGPGLYGNWNPTGMSFGPDSTRILEFPFSIVTFSPEYELINQTRISSPLPIRTFGPMGKPPVFQKEDSTIVLAGPSSFLPAHYLIHNQEGKDTLQNFYAINLVSGKQQSVIPYLPESVYQKTDMVYYELMTKRFVVDQEENELILVHGLDPFLLIYDLSTLELKWKIDFTPEEFLTFSPLPIGTPNSNPEYDQHRFYSGRNQRLVELENQTYLLQYFQGISESEYLSKSAQIEGYTPAEDQEKRSIILFVDGKALSKELPSPEGNLILGLPGNKILVQEPGNPEIEEEIFRFSIYELVKN</sequence>
<keyword evidence="1" id="KW-0732">Signal</keyword>
<proteinExistence type="predicted"/>
<evidence type="ECO:0000256" key="1">
    <source>
        <dbReference type="SAM" id="SignalP"/>
    </source>
</evidence>
<keyword evidence="3" id="KW-1185">Reference proteome</keyword>
<dbReference type="PROSITE" id="PS51257">
    <property type="entry name" value="PROKAR_LIPOPROTEIN"/>
    <property type="match status" value="1"/>
</dbReference>
<organism evidence="2 3">
    <name type="scientific">Algoriphagus sanaruensis</name>
    <dbReference type="NCBI Taxonomy" id="1727163"/>
    <lineage>
        <taxon>Bacteria</taxon>
        <taxon>Pseudomonadati</taxon>
        <taxon>Bacteroidota</taxon>
        <taxon>Cytophagia</taxon>
        <taxon>Cytophagales</taxon>
        <taxon>Cyclobacteriaceae</taxon>
        <taxon>Algoriphagus</taxon>
    </lineage>
</organism>
<name>A0A142EMY2_9BACT</name>
<dbReference type="Proteomes" id="UP000073816">
    <property type="component" value="Chromosome"/>
</dbReference>
<gene>
    <name evidence="2" type="ORF">AO498_08665</name>
</gene>
<feature type="chain" id="PRO_5007494042" description="DUF4221 domain-containing protein" evidence="1">
    <location>
        <begin position="23"/>
        <end position="392"/>
    </location>
</feature>